<dbReference type="STRING" id="416943.SAMN05445871_1095"/>
<dbReference type="RefSeq" id="WP_090542928.1">
    <property type="nucleotide sequence ID" value="NZ_FNSR01000001.1"/>
</dbReference>
<evidence type="ECO:0000313" key="3">
    <source>
        <dbReference type="Proteomes" id="UP000199120"/>
    </source>
</evidence>
<accession>A0A1H7TH73</accession>
<sequence>MNKSIRVLLAKAAFVGAGIGAIAAPAFADVIVVAPSAPPPLRAEVVPGPRAGYVWDRGHWRWDRGHYVWIAGHWETVHAGRHWLPGHWVHAGPNWRWVGGRWA</sequence>
<evidence type="ECO:0000313" key="2">
    <source>
        <dbReference type="EMBL" id="SEL83744.1"/>
    </source>
</evidence>
<dbReference type="Proteomes" id="UP000199120">
    <property type="component" value="Unassembled WGS sequence"/>
</dbReference>
<organism evidence="2 3">
    <name type="scientific">Paraburkholderia caballeronis</name>
    <dbReference type="NCBI Taxonomy" id="416943"/>
    <lineage>
        <taxon>Bacteria</taxon>
        <taxon>Pseudomonadati</taxon>
        <taxon>Pseudomonadota</taxon>
        <taxon>Betaproteobacteria</taxon>
        <taxon>Burkholderiales</taxon>
        <taxon>Burkholderiaceae</taxon>
        <taxon>Paraburkholderia</taxon>
    </lineage>
</organism>
<dbReference type="Pfam" id="PF12779">
    <property type="entry name" value="WXXGXW"/>
    <property type="match status" value="1"/>
</dbReference>
<feature type="chain" id="PRO_5030029297" evidence="1">
    <location>
        <begin position="29"/>
        <end position="103"/>
    </location>
</feature>
<dbReference type="InterPro" id="IPR024447">
    <property type="entry name" value="YXWGXW_rpt"/>
</dbReference>
<gene>
    <name evidence="2" type="ORF">SAMN05192542_11542</name>
</gene>
<protein>
    <submittedName>
        <fullName evidence="2">YXWGXW repeat-containing protein</fullName>
    </submittedName>
</protein>
<feature type="signal peptide" evidence="1">
    <location>
        <begin position="1"/>
        <end position="28"/>
    </location>
</feature>
<proteinExistence type="predicted"/>
<reference evidence="3" key="1">
    <citation type="submission" date="2016-10" db="EMBL/GenBank/DDBJ databases">
        <authorList>
            <person name="Varghese N."/>
            <person name="Submissions S."/>
        </authorList>
    </citation>
    <scope>NUCLEOTIDE SEQUENCE [LARGE SCALE GENOMIC DNA]</scope>
    <source>
        <strain evidence="3">LMG 26416</strain>
    </source>
</reference>
<dbReference type="OrthoDB" id="121499at2"/>
<keyword evidence="1" id="KW-0732">Signal</keyword>
<keyword evidence="3" id="KW-1185">Reference proteome</keyword>
<dbReference type="AlphaFoldDB" id="A0A1H7TH73"/>
<evidence type="ECO:0000256" key="1">
    <source>
        <dbReference type="SAM" id="SignalP"/>
    </source>
</evidence>
<name>A0A1H7TH73_9BURK</name>
<dbReference type="EMBL" id="FOAJ01000015">
    <property type="protein sequence ID" value="SEL83744.1"/>
    <property type="molecule type" value="Genomic_DNA"/>
</dbReference>